<dbReference type="Gene3D" id="3.40.50.1820">
    <property type="entry name" value="alpha/beta hydrolase"/>
    <property type="match status" value="1"/>
</dbReference>
<reference evidence="4" key="1">
    <citation type="journal article" date="2020" name="Stud. Mycol.">
        <title>101 Dothideomycetes genomes: a test case for predicting lifestyles and emergence of pathogens.</title>
        <authorList>
            <person name="Haridas S."/>
            <person name="Albert R."/>
            <person name="Binder M."/>
            <person name="Bloem J."/>
            <person name="Labutti K."/>
            <person name="Salamov A."/>
            <person name="Andreopoulos B."/>
            <person name="Baker S."/>
            <person name="Barry K."/>
            <person name="Bills G."/>
            <person name="Bluhm B."/>
            <person name="Cannon C."/>
            <person name="Castanera R."/>
            <person name="Culley D."/>
            <person name="Daum C."/>
            <person name="Ezra D."/>
            <person name="Gonzalez J."/>
            <person name="Henrissat B."/>
            <person name="Kuo A."/>
            <person name="Liang C."/>
            <person name="Lipzen A."/>
            <person name="Lutzoni F."/>
            <person name="Magnuson J."/>
            <person name="Mondo S."/>
            <person name="Nolan M."/>
            <person name="Ohm R."/>
            <person name="Pangilinan J."/>
            <person name="Park H.-J."/>
            <person name="Ramirez L."/>
            <person name="Alfaro M."/>
            <person name="Sun H."/>
            <person name="Tritt A."/>
            <person name="Yoshinaga Y."/>
            <person name="Zwiers L.-H."/>
            <person name="Turgeon B."/>
            <person name="Goodwin S."/>
            <person name="Spatafora J."/>
            <person name="Crous P."/>
            <person name="Grigoriev I."/>
        </authorList>
    </citation>
    <scope>NUCLEOTIDE SEQUENCE</scope>
    <source>
        <strain evidence="4">CBS 260.36</strain>
    </source>
</reference>
<dbReference type="PANTHER" id="PTHR48070">
    <property type="entry name" value="ESTERASE OVCA2"/>
    <property type="match status" value="1"/>
</dbReference>
<evidence type="ECO:0000256" key="1">
    <source>
        <dbReference type="ARBA" id="ARBA00005863"/>
    </source>
</evidence>
<dbReference type="InterPro" id="IPR005645">
    <property type="entry name" value="FSH-like_dom"/>
</dbReference>
<dbReference type="InterPro" id="IPR050593">
    <property type="entry name" value="LovG"/>
</dbReference>
<accession>A0A9P4J3D9</accession>
<comment type="caution">
    <text evidence="4">The sequence shown here is derived from an EMBL/GenBank/DDBJ whole genome shotgun (WGS) entry which is preliminary data.</text>
</comment>
<feature type="domain" description="Serine hydrolase" evidence="3">
    <location>
        <begin position="2"/>
        <end position="242"/>
    </location>
</feature>
<protein>
    <recommendedName>
        <fullName evidence="3">Serine hydrolase domain-containing protein</fullName>
    </recommendedName>
</protein>
<dbReference type="SUPFAM" id="SSF53474">
    <property type="entry name" value="alpha/beta-Hydrolases"/>
    <property type="match status" value="1"/>
</dbReference>
<name>A0A9P4J3D9_9PEZI</name>
<dbReference type="GO" id="GO:0044550">
    <property type="term" value="P:secondary metabolite biosynthetic process"/>
    <property type="evidence" value="ECO:0007669"/>
    <property type="project" value="TreeGrafter"/>
</dbReference>
<proteinExistence type="inferred from homology"/>
<feature type="non-terminal residue" evidence="4">
    <location>
        <position position="253"/>
    </location>
</feature>
<dbReference type="AlphaFoldDB" id="A0A9P4J3D9"/>
<dbReference type="PANTHER" id="PTHR48070:SF3">
    <property type="entry name" value="ESTERASE DBAE-RELATED"/>
    <property type="match status" value="1"/>
</dbReference>
<feature type="non-terminal residue" evidence="4">
    <location>
        <position position="1"/>
    </location>
</feature>
<gene>
    <name evidence="4" type="ORF">K461DRAFT_214343</name>
</gene>
<evidence type="ECO:0000313" key="4">
    <source>
        <dbReference type="EMBL" id="KAF2152732.1"/>
    </source>
</evidence>
<comment type="similarity">
    <text evidence="1">Belongs to the LovG family.</text>
</comment>
<dbReference type="Pfam" id="PF03959">
    <property type="entry name" value="FSH1"/>
    <property type="match status" value="1"/>
</dbReference>
<dbReference type="OrthoDB" id="414698at2759"/>
<keyword evidence="5" id="KW-1185">Reference proteome</keyword>
<evidence type="ECO:0000256" key="2">
    <source>
        <dbReference type="ARBA" id="ARBA00022801"/>
    </source>
</evidence>
<evidence type="ECO:0000313" key="5">
    <source>
        <dbReference type="Proteomes" id="UP000799439"/>
    </source>
</evidence>
<sequence length="253" mass="28124">LPKILCLHGGGTNAAIFHRQMRCIIRSLSSHFTFVFVDAPHPSPAGPDVLSVYKDWGPFRQWLQWHPQWPLVDGQDDIKAAERLEKTVREVVVEQRDRSQGRGGDWVGVLGFSQGAKIAASILYETERRGRDGKEGFAGVDWRFGILLAGRAPLVALGDWGSVEEDEYMDLPGECCPPPMRRGSAAGNGKRVGRPTLHVHGSKDRGVELHRALVEGYCEKGSAEVLEWEGEHRVPFKRGDVERVVKGILRTAE</sequence>
<dbReference type="EMBL" id="ML996086">
    <property type="protein sequence ID" value="KAF2152732.1"/>
    <property type="molecule type" value="Genomic_DNA"/>
</dbReference>
<evidence type="ECO:0000259" key="3">
    <source>
        <dbReference type="Pfam" id="PF03959"/>
    </source>
</evidence>
<organism evidence="4 5">
    <name type="scientific">Myriangium duriaei CBS 260.36</name>
    <dbReference type="NCBI Taxonomy" id="1168546"/>
    <lineage>
        <taxon>Eukaryota</taxon>
        <taxon>Fungi</taxon>
        <taxon>Dikarya</taxon>
        <taxon>Ascomycota</taxon>
        <taxon>Pezizomycotina</taxon>
        <taxon>Dothideomycetes</taxon>
        <taxon>Dothideomycetidae</taxon>
        <taxon>Myriangiales</taxon>
        <taxon>Myriangiaceae</taxon>
        <taxon>Myriangium</taxon>
    </lineage>
</organism>
<dbReference type="GO" id="GO:0005634">
    <property type="term" value="C:nucleus"/>
    <property type="evidence" value="ECO:0007669"/>
    <property type="project" value="TreeGrafter"/>
</dbReference>
<dbReference type="GO" id="GO:0016787">
    <property type="term" value="F:hydrolase activity"/>
    <property type="evidence" value="ECO:0007669"/>
    <property type="project" value="UniProtKB-KW"/>
</dbReference>
<keyword evidence="2" id="KW-0378">Hydrolase</keyword>
<dbReference type="GO" id="GO:0005737">
    <property type="term" value="C:cytoplasm"/>
    <property type="evidence" value="ECO:0007669"/>
    <property type="project" value="TreeGrafter"/>
</dbReference>
<dbReference type="InterPro" id="IPR029058">
    <property type="entry name" value="AB_hydrolase_fold"/>
</dbReference>
<dbReference type="Proteomes" id="UP000799439">
    <property type="component" value="Unassembled WGS sequence"/>
</dbReference>